<feature type="non-terminal residue" evidence="2">
    <location>
        <position position="243"/>
    </location>
</feature>
<evidence type="ECO:0000313" key="2">
    <source>
        <dbReference type="EMBL" id="CAA9385090.1"/>
    </source>
</evidence>
<keyword evidence="2" id="KW-0378">Hydrolase</keyword>
<proteinExistence type="predicted"/>
<feature type="compositionally biased region" description="Basic and acidic residues" evidence="1">
    <location>
        <begin position="1"/>
        <end position="10"/>
    </location>
</feature>
<feature type="compositionally biased region" description="Basic residues" evidence="1">
    <location>
        <begin position="59"/>
        <end position="68"/>
    </location>
</feature>
<protein>
    <submittedName>
        <fullName evidence="2">UPF0173 metal-dependent hydrolase AF_1265</fullName>
    </submittedName>
</protein>
<dbReference type="AlphaFoldDB" id="A0A6J4NH79"/>
<feature type="compositionally biased region" description="Basic residues" evidence="1">
    <location>
        <begin position="150"/>
        <end position="165"/>
    </location>
</feature>
<sequence length="243" mass="27289">GRDAWRDQDQLPRACGLQARDARRRADSHRPVPVAEPDDPGRSEGGRGRRYHLVDPRPLRPHGRHRNHRAGDGRRRGLQLRDLLLPAGTGRGERAADPEGRHGPDRRHKGNGDQRLPLLEHPDGGRVPDLRRRADGVRRGVRERLPPLPRGRHLGLRRHATHRRALPPGPGPPPHRRPPGNGTTRGRPRRPPARRRARRPDPLQPGRPAVLHRHAGEAPGAPRRGRPRGHGSRHAARRRSGEL</sequence>
<accession>A0A6J4NH79</accession>
<reference evidence="2" key="1">
    <citation type="submission" date="2020-02" db="EMBL/GenBank/DDBJ databases">
        <authorList>
            <person name="Meier V. D."/>
        </authorList>
    </citation>
    <scope>NUCLEOTIDE SEQUENCE</scope>
    <source>
        <strain evidence="2">AVDCRST_MAG22</strain>
    </source>
</reference>
<feature type="region of interest" description="Disordered" evidence="1">
    <location>
        <begin position="1"/>
        <end position="243"/>
    </location>
</feature>
<evidence type="ECO:0000256" key="1">
    <source>
        <dbReference type="SAM" id="MobiDB-lite"/>
    </source>
</evidence>
<feature type="compositionally biased region" description="Basic and acidic residues" evidence="1">
    <location>
        <begin position="39"/>
        <end position="58"/>
    </location>
</feature>
<feature type="compositionally biased region" description="Basic residues" evidence="1">
    <location>
        <begin position="223"/>
        <end position="243"/>
    </location>
</feature>
<feature type="non-terminal residue" evidence="2">
    <location>
        <position position="1"/>
    </location>
</feature>
<feature type="compositionally biased region" description="Basic and acidic residues" evidence="1">
    <location>
        <begin position="20"/>
        <end position="30"/>
    </location>
</feature>
<feature type="compositionally biased region" description="Basic residues" evidence="1">
    <location>
        <begin position="186"/>
        <end position="198"/>
    </location>
</feature>
<gene>
    <name evidence="2" type="ORF">AVDCRST_MAG22-215</name>
</gene>
<organism evidence="2">
    <name type="scientific">uncultured Rubrobacteraceae bacterium</name>
    <dbReference type="NCBI Taxonomy" id="349277"/>
    <lineage>
        <taxon>Bacteria</taxon>
        <taxon>Bacillati</taxon>
        <taxon>Actinomycetota</taxon>
        <taxon>Rubrobacteria</taxon>
        <taxon>Rubrobacterales</taxon>
        <taxon>Rubrobacteraceae</taxon>
        <taxon>environmental samples</taxon>
    </lineage>
</organism>
<feature type="compositionally biased region" description="Basic and acidic residues" evidence="1">
    <location>
        <begin position="118"/>
        <end position="145"/>
    </location>
</feature>
<dbReference type="GO" id="GO:0016787">
    <property type="term" value="F:hydrolase activity"/>
    <property type="evidence" value="ECO:0007669"/>
    <property type="project" value="UniProtKB-KW"/>
</dbReference>
<name>A0A6J4NH79_9ACTN</name>
<dbReference type="EMBL" id="CADCUV010000012">
    <property type="protein sequence ID" value="CAA9385090.1"/>
    <property type="molecule type" value="Genomic_DNA"/>
</dbReference>
<feature type="compositionally biased region" description="Basic and acidic residues" evidence="1">
    <location>
        <begin position="91"/>
        <end position="103"/>
    </location>
</feature>